<keyword evidence="2" id="KW-1185">Reference proteome</keyword>
<organism evidence="1 2">
    <name type="scientific">Marasmius oreades</name>
    <name type="common">fairy-ring Marasmius</name>
    <dbReference type="NCBI Taxonomy" id="181124"/>
    <lineage>
        <taxon>Eukaryota</taxon>
        <taxon>Fungi</taxon>
        <taxon>Dikarya</taxon>
        <taxon>Basidiomycota</taxon>
        <taxon>Agaricomycotina</taxon>
        <taxon>Agaricomycetes</taxon>
        <taxon>Agaricomycetidae</taxon>
        <taxon>Agaricales</taxon>
        <taxon>Marasmiineae</taxon>
        <taxon>Marasmiaceae</taxon>
        <taxon>Marasmius</taxon>
    </lineage>
</organism>
<evidence type="ECO:0000313" key="2">
    <source>
        <dbReference type="Proteomes" id="UP001049176"/>
    </source>
</evidence>
<name>A0A9P7UMU8_9AGAR</name>
<sequence>MRQTSLLQRVRKYRDSLLVQIPSLRSLIEAEPQSESSKPEMMNLFLPSSLDKQSRTLILTELIQLEDQLRFAQAYESLSQLRAQLHSHSVVYKNMSRLQPSQGMYTKMNALQDKIDAQIAAIAATYRAARSALLQTHEHGEWMNSLKELQDKDIRGISE</sequence>
<dbReference type="RefSeq" id="XP_043002692.1">
    <property type="nucleotide sequence ID" value="XM_043159094.1"/>
</dbReference>
<reference evidence="1" key="1">
    <citation type="journal article" date="2021" name="Genome Biol. Evol.">
        <title>The assembled and annotated genome of the fairy-ring fungus Marasmius oreades.</title>
        <authorList>
            <person name="Hiltunen M."/>
            <person name="Ament-Velasquez S.L."/>
            <person name="Johannesson H."/>
        </authorList>
    </citation>
    <scope>NUCLEOTIDE SEQUENCE</scope>
    <source>
        <strain evidence="1">03SP1</strain>
    </source>
</reference>
<dbReference type="EMBL" id="CM032190">
    <property type="protein sequence ID" value="KAG7086221.1"/>
    <property type="molecule type" value="Genomic_DNA"/>
</dbReference>
<proteinExistence type="predicted"/>
<dbReference type="Proteomes" id="UP001049176">
    <property type="component" value="Chromosome 10"/>
</dbReference>
<evidence type="ECO:0000313" key="1">
    <source>
        <dbReference type="EMBL" id="KAG7086221.1"/>
    </source>
</evidence>
<gene>
    <name evidence="1" type="ORF">E1B28_002187</name>
</gene>
<protein>
    <submittedName>
        <fullName evidence="1">Uncharacterized protein</fullName>
    </submittedName>
</protein>
<comment type="caution">
    <text evidence="1">The sequence shown here is derived from an EMBL/GenBank/DDBJ whole genome shotgun (WGS) entry which is preliminary data.</text>
</comment>
<dbReference type="GeneID" id="66071263"/>
<dbReference type="AlphaFoldDB" id="A0A9P7UMU8"/>
<accession>A0A9P7UMU8</accession>
<dbReference type="KEGG" id="more:E1B28_002187"/>